<evidence type="ECO:0000313" key="3">
    <source>
        <dbReference type="EMBL" id="CAE6527430.1"/>
    </source>
</evidence>
<accession>A0A8H3HPC9</accession>
<comment type="caution">
    <text evidence="3">The sequence shown here is derived from an EMBL/GenBank/DDBJ whole genome shotgun (WGS) entry which is preliminary data.</text>
</comment>
<name>A0A8H3HPC9_9AGAM</name>
<reference evidence="3" key="1">
    <citation type="submission" date="2021-01" db="EMBL/GenBank/DDBJ databases">
        <authorList>
            <person name="Kaushik A."/>
        </authorList>
    </citation>
    <scope>NUCLEOTIDE SEQUENCE</scope>
    <source>
        <strain evidence="3">AG3-1AP</strain>
    </source>
</reference>
<dbReference type="SUPFAM" id="SSF53933">
    <property type="entry name" value="Microbial ribonucleases"/>
    <property type="match status" value="1"/>
</dbReference>
<dbReference type="Proteomes" id="UP000663831">
    <property type="component" value="Unassembled WGS sequence"/>
</dbReference>
<keyword evidence="1" id="KW-0540">Nuclease</keyword>
<evidence type="ECO:0000256" key="1">
    <source>
        <dbReference type="ARBA" id="ARBA00022722"/>
    </source>
</evidence>
<organism evidence="3 4">
    <name type="scientific">Rhizoctonia solani</name>
    <dbReference type="NCBI Taxonomy" id="456999"/>
    <lineage>
        <taxon>Eukaryota</taxon>
        <taxon>Fungi</taxon>
        <taxon>Dikarya</taxon>
        <taxon>Basidiomycota</taxon>
        <taxon>Agaricomycotina</taxon>
        <taxon>Agaricomycetes</taxon>
        <taxon>Cantharellales</taxon>
        <taxon>Ceratobasidiaceae</taxon>
        <taxon>Rhizoctonia</taxon>
    </lineage>
</organism>
<dbReference type="InterPro" id="IPR016191">
    <property type="entry name" value="Ribonuclease/ribotoxin"/>
</dbReference>
<keyword evidence="2" id="KW-0378">Hydrolase</keyword>
<dbReference type="GO" id="GO:0004521">
    <property type="term" value="F:RNA endonuclease activity"/>
    <property type="evidence" value="ECO:0007669"/>
    <property type="project" value="InterPro"/>
</dbReference>
<dbReference type="EMBL" id="CAJMWV010007190">
    <property type="protein sequence ID" value="CAE6527430.1"/>
    <property type="molecule type" value="Genomic_DNA"/>
</dbReference>
<dbReference type="GO" id="GO:0003723">
    <property type="term" value="F:RNA binding"/>
    <property type="evidence" value="ECO:0007669"/>
    <property type="project" value="InterPro"/>
</dbReference>
<evidence type="ECO:0000256" key="2">
    <source>
        <dbReference type="ARBA" id="ARBA00022801"/>
    </source>
</evidence>
<protein>
    <submittedName>
        <fullName evidence="3">Uncharacterized protein</fullName>
    </submittedName>
</protein>
<gene>
    <name evidence="3" type="ORF">RDB_LOCUS153343</name>
</gene>
<dbReference type="AlphaFoldDB" id="A0A8H3HPC9"/>
<dbReference type="Gene3D" id="3.10.450.30">
    <property type="entry name" value="Microbial ribonucleases"/>
    <property type="match status" value="1"/>
</dbReference>
<dbReference type="Pfam" id="PF00545">
    <property type="entry name" value="Ribonuclease"/>
    <property type="match status" value="1"/>
</dbReference>
<sequence>MSVTINNVTPGKCGAVVFAVGSVDSTGKAALTHVCDGTSVKGSNRSPYPHPYRNYEHLDFPGCGVTKGGYEYPIFPNKQFTSGAQPGVNRIVVGEVDKTQRTGKVCGLMRHAKGNSFILCNYGANVA</sequence>
<dbReference type="InterPro" id="IPR000026">
    <property type="entry name" value="N1-like"/>
</dbReference>
<dbReference type="GO" id="GO:0016787">
    <property type="term" value="F:hydrolase activity"/>
    <property type="evidence" value="ECO:0007669"/>
    <property type="project" value="UniProtKB-KW"/>
</dbReference>
<evidence type="ECO:0000313" key="4">
    <source>
        <dbReference type="Proteomes" id="UP000663831"/>
    </source>
</evidence>
<proteinExistence type="predicted"/>